<keyword evidence="8" id="KW-0238">DNA-binding</keyword>
<dbReference type="Pfam" id="PF00096">
    <property type="entry name" value="zf-C2H2"/>
    <property type="match status" value="1"/>
</dbReference>
<keyword evidence="10" id="KW-0539">Nucleus</keyword>
<dbReference type="GO" id="GO:0008270">
    <property type="term" value="F:zinc ion binding"/>
    <property type="evidence" value="ECO:0007669"/>
    <property type="project" value="UniProtKB-KW"/>
</dbReference>
<protein>
    <submittedName>
        <fullName evidence="14">ZNF91 protein</fullName>
    </submittedName>
</protein>
<dbReference type="PANTHER" id="PTHR24399:SF54">
    <property type="entry name" value="GASTRULA ZINC FINGER PROTEIN XLCGF26.1-LIKE-RELATED"/>
    <property type="match status" value="1"/>
</dbReference>
<keyword evidence="6" id="KW-0862">Zinc</keyword>
<keyword evidence="4" id="KW-0677">Repeat</keyword>
<accession>A0A7K7ZVZ2</accession>
<feature type="non-terminal residue" evidence="14">
    <location>
        <position position="1"/>
    </location>
</feature>
<dbReference type="PRINTS" id="PR00048">
    <property type="entry name" value="ZINCFINGER"/>
</dbReference>
<evidence type="ECO:0000256" key="1">
    <source>
        <dbReference type="ARBA" id="ARBA00004123"/>
    </source>
</evidence>
<dbReference type="GO" id="GO:0002682">
    <property type="term" value="P:regulation of immune system process"/>
    <property type="evidence" value="ECO:0007669"/>
    <property type="project" value="TreeGrafter"/>
</dbReference>
<dbReference type="FunFam" id="3.30.160.60:FF:002090">
    <property type="entry name" value="Zinc finger protein 473"/>
    <property type="match status" value="1"/>
</dbReference>
<dbReference type="InterPro" id="IPR013087">
    <property type="entry name" value="Znf_C2H2_type"/>
</dbReference>
<evidence type="ECO:0000256" key="3">
    <source>
        <dbReference type="ARBA" id="ARBA00022723"/>
    </source>
</evidence>
<evidence type="ECO:0000256" key="4">
    <source>
        <dbReference type="ARBA" id="ARBA00022737"/>
    </source>
</evidence>
<comment type="similarity">
    <text evidence="2">Belongs to the krueppel C2H2-type zinc-finger protein family.</text>
</comment>
<evidence type="ECO:0000256" key="10">
    <source>
        <dbReference type="ARBA" id="ARBA00023242"/>
    </source>
</evidence>
<proteinExistence type="inferred from homology"/>
<sequence>RGCKPSLGSCKEERPSLCREGGQRSSQSSELGEKPHTREKPYKCLECGKGFSQSSHLTRHQRIHTGEQVERPCECGE</sequence>
<dbReference type="GO" id="GO:0001817">
    <property type="term" value="P:regulation of cytokine production"/>
    <property type="evidence" value="ECO:0007669"/>
    <property type="project" value="TreeGrafter"/>
</dbReference>
<comment type="caution">
    <text evidence="14">The sequence shown here is derived from an EMBL/GenBank/DDBJ whole genome shotgun (WGS) entry which is preliminary data.</text>
</comment>
<dbReference type="GO" id="GO:0005654">
    <property type="term" value="C:nucleoplasm"/>
    <property type="evidence" value="ECO:0007669"/>
    <property type="project" value="TreeGrafter"/>
</dbReference>
<feature type="region of interest" description="Disordered" evidence="12">
    <location>
        <begin position="1"/>
        <end position="37"/>
    </location>
</feature>
<dbReference type="SMART" id="SM00355">
    <property type="entry name" value="ZnF_C2H2"/>
    <property type="match status" value="1"/>
</dbReference>
<evidence type="ECO:0000313" key="15">
    <source>
        <dbReference type="Proteomes" id="UP000538725"/>
    </source>
</evidence>
<reference evidence="14 15" key="1">
    <citation type="submission" date="2019-09" db="EMBL/GenBank/DDBJ databases">
        <title>Bird 10,000 Genomes (B10K) Project - Family phase.</title>
        <authorList>
            <person name="Zhang G."/>
        </authorList>
    </citation>
    <scope>NUCLEOTIDE SEQUENCE [LARGE SCALE GENOMIC DNA]</scope>
    <source>
        <strain evidence="14">B10K-DU-029-37</strain>
        <tissue evidence="14">Liver</tissue>
    </source>
</reference>
<dbReference type="EMBL" id="VZTG01006658">
    <property type="protein sequence ID" value="NXA93388.1"/>
    <property type="molecule type" value="Genomic_DNA"/>
</dbReference>
<evidence type="ECO:0000256" key="8">
    <source>
        <dbReference type="ARBA" id="ARBA00023125"/>
    </source>
</evidence>
<evidence type="ECO:0000256" key="9">
    <source>
        <dbReference type="ARBA" id="ARBA00023163"/>
    </source>
</evidence>
<dbReference type="InterPro" id="IPR036236">
    <property type="entry name" value="Znf_C2H2_sf"/>
</dbReference>
<dbReference type="Proteomes" id="UP000538725">
    <property type="component" value="Unassembled WGS sequence"/>
</dbReference>
<keyword evidence="7" id="KW-0805">Transcription regulation</keyword>
<evidence type="ECO:0000256" key="7">
    <source>
        <dbReference type="ARBA" id="ARBA00023015"/>
    </source>
</evidence>
<dbReference type="PANTHER" id="PTHR24399">
    <property type="entry name" value="ZINC FINGER AND BTB DOMAIN-CONTAINING"/>
    <property type="match status" value="1"/>
</dbReference>
<evidence type="ECO:0000256" key="12">
    <source>
        <dbReference type="SAM" id="MobiDB-lite"/>
    </source>
</evidence>
<feature type="non-terminal residue" evidence="14">
    <location>
        <position position="77"/>
    </location>
</feature>
<dbReference type="GO" id="GO:0001227">
    <property type="term" value="F:DNA-binding transcription repressor activity, RNA polymerase II-specific"/>
    <property type="evidence" value="ECO:0007669"/>
    <property type="project" value="TreeGrafter"/>
</dbReference>
<comment type="subcellular location">
    <subcellularLocation>
        <location evidence="1">Nucleus</location>
    </subcellularLocation>
</comment>
<dbReference type="AlphaFoldDB" id="A0A7K7ZVZ2"/>
<evidence type="ECO:0000313" key="14">
    <source>
        <dbReference type="EMBL" id="NXA93388.1"/>
    </source>
</evidence>
<gene>
    <name evidence="14" type="primary">Znf91</name>
    <name evidence="14" type="ORF">MELVER_R15903</name>
</gene>
<dbReference type="SUPFAM" id="SSF57667">
    <property type="entry name" value="beta-beta-alpha zinc fingers"/>
    <property type="match status" value="1"/>
</dbReference>
<organism evidence="14 15">
    <name type="scientific">Melanocharis versteri</name>
    <name type="common">Fan-tailed berrypecker</name>
    <dbReference type="NCBI Taxonomy" id="254552"/>
    <lineage>
        <taxon>Eukaryota</taxon>
        <taxon>Metazoa</taxon>
        <taxon>Chordata</taxon>
        <taxon>Craniata</taxon>
        <taxon>Vertebrata</taxon>
        <taxon>Euteleostomi</taxon>
        <taxon>Archelosauria</taxon>
        <taxon>Archosauria</taxon>
        <taxon>Dinosauria</taxon>
        <taxon>Saurischia</taxon>
        <taxon>Theropoda</taxon>
        <taxon>Coelurosauria</taxon>
        <taxon>Aves</taxon>
        <taxon>Neognathae</taxon>
        <taxon>Neoaves</taxon>
        <taxon>Telluraves</taxon>
        <taxon>Australaves</taxon>
        <taxon>Passeriformes</taxon>
        <taxon>Passeroidea</taxon>
        <taxon>Melanocharitidae</taxon>
        <taxon>Melanocharis</taxon>
    </lineage>
</organism>
<feature type="domain" description="C2H2-type" evidence="13">
    <location>
        <begin position="42"/>
        <end position="69"/>
    </location>
</feature>
<dbReference type="PROSITE" id="PS50157">
    <property type="entry name" value="ZINC_FINGER_C2H2_2"/>
    <property type="match status" value="1"/>
</dbReference>
<keyword evidence="9" id="KW-0804">Transcription</keyword>
<evidence type="ECO:0000256" key="11">
    <source>
        <dbReference type="PROSITE-ProRule" id="PRU00042"/>
    </source>
</evidence>
<evidence type="ECO:0000256" key="5">
    <source>
        <dbReference type="ARBA" id="ARBA00022771"/>
    </source>
</evidence>
<feature type="region of interest" description="Disordered" evidence="12">
    <location>
        <begin position="52"/>
        <end position="77"/>
    </location>
</feature>
<dbReference type="Gene3D" id="3.30.160.60">
    <property type="entry name" value="Classic Zinc Finger"/>
    <property type="match status" value="1"/>
</dbReference>
<evidence type="ECO:0000256" key="2">
    <source>
        <dbReference type="ARBA" id="ARBA00006991"/>
    </source>
</evidence>
<keyword evidence="15" id="KW-1185">Reference proteome</keyword>
<evidence type="ECO:0000259" key="13">
    <source>
        <dbReference type="PROSITE" id="PS50157"/>
    </source>
</evidence>
<keyword evidence="3" id="KW-0479">Metal-binding</keyword>
<evidence type="ECO:0000256" key="6">
    <source>
        <dbReference type="ARBA" id="ARBA00022833"/>
    </source>
</evidence>
<keyword evidence="5 11" id="KW-0863">Zinc-finger</keyword>
<name>A0A7K7ZVZ2_9PASE</name>
<dbReference type="PROSITE" id="PS00028">
    <property type="entry name" value="ZINC_FINGER_C2H2_1"/>
    <property type="match status" value="1"/>
</dbReference>
<dbReference type="GO" id="GO:0000978">
    <property type="term" value="F:RNA polymerase II cis-regulatory region sequence-specific DNA binding"/>
    <property type="evidence" value="ECO:0007669"/>
    <property type="project" value="TreeGrafter"/>
</dbReference>
<feature type="compositionally biased region" description="Basic and acidic residues" evidence="12">
    <location>
        <begin position="64"/>
        <end position="77"/>
    </location>
</feature>